<evidence type="ECO:0000313" key="1">
    <source>
        <dbReference type="EMBL" id="POS02906.1"/>
    </source>
</evidence>
<name>A0A2S4NB20_9FLAO</name>
<dbReference type="AlphaFoldDB" id="A0A2S4NB20"/>
<comment type="caution">
    <text evidence="1">The sequence shown here is derived from an EMBL/GenBank/DDBJ whole genome shotgun (WGS) entry which is preliminary data.</text>
</comment>
<keyword evidence="2" id="KW-1185">Reference proteome</keyword>
<proteinExistence type="predicted"/>
<accession>A0A2S4NB20</accession>
<reference evidence="1 2" key="1">
    <citation type="submission" date="2018-01" db="EMBL/GenBank/DDBJ databases">
        <title>Genomic Encyclopedia of Type Strains, Phase I: the one thousand microbial genomes (KMG-I) project.</title>
        <authorList>
            <person name="Goeker M."/>
        </authorList>
    </citation>
    <scope>NUCLEOTIDE SEQUENCE [LARGE SCALE GENOMIC DNA]</scope>
    <source>
        <strain evidence="1 2">DSM 17960</strain>
    </source>
</reference>
<dbReference type="EMBL" id="PQNY01000001">
    <property type="protein sequence ID" value="POS02906.1"/>
    <property type="molecule type" value="Genomic_DNA"/>
</dbReference>
<dbReference type="Proteomes" id="UP000237056">
    <property type="component" value="Unassembled WGS sequence"/>
</dbReference>
<protein>
    <submittedName>
        <fullName evidence="1">Uncharacterized protein</fullName>
    </submittedName>
</protein>
<organism evidence="1 2">
    <name type="scientific">Flavobacterium croceum DSM 17960</name>
    <dbReference type="NCBI Taxonomy" id="1121886"/>
    <lineage>
        <taxon>Bacteria</taxon>
        <taxon>Pseudomonadati</taxon>
        <taxon>Bacteroidota</taxon>
        <taxon>Flavobacteriia</taxon>
        <taxon>Flavobacteriales</taxon>
        <taxon>Flavobacteriaceae</taxon>
        <taxon>Flavobacterium</taxon>
    </lineage>
</organism>
<evidence type="ECO:0000313" key="2">
    <source>
        <dbReference type="Proteomes" id="UP000237056"/>
    </source>
</evidence>
<dbReference type="RefSeq" id="WP_103724656.1">
    <property type="nucleotide sequence ID" value="NZ_PQNY01000001.1"/>
</dbReference>
<sequence>MEKLIYILIALLFFNANSQNRYLLITKESEFNREIENKKLEVYIVELDSLNNPIDAEYPILYDAISEYQVITCKNESKVFLNTGNTFDNDSIIKYRKSVLKEALQKKRRLATIKLNIANKRKSKGKIKIYYTQLYGDLCKGELTSRDSELLNNYKKVYLFYNKGLIVIDKELPENKLYRILNIIKIPSY</sequence>
<gene>
    <name evidence="1" type="ORF">Q361_1014</name>
</gene>